<evidence type="ECO:0000313" key="2">
    <source>
        <dbReference type="Proteomes" id="UP000031036"/>
    </source>
</evidence>
<name>A0A0B2V3B8_TOXCA</name>
<dbReference type="Gene3D" id="1.25.40.20">
    <property type="entry name" value="Ankyrin repeat-containing domain"/>
    <property type="match status" value="1"/>
</dbReference>
<comment type="caution">
    <text evidence="1">The sequence shown here is derived from an EMBL/GenBank/DDBJ whole genome shotgun (WGS) entry which is preliminary data.</text>
</comment>
<dbReference type="OrthoDB" id="5848828at2759"/>
<dbReference type="AlphaFoldDB" id="A0A0B2V3B8"/>
<evidence type="ECO:0008006" key="3">
    <source>
        <dbReference type="Google" id="ProtNLM"/>
    </source>
</evidence>
<protein>
    <recommendedName>
        <fullName evidence="3">ANK_REP_REGION domain-containing protein</fullName>
    </recommendedName>
</protein>
<proteinExistence type="predicted"/>
<dbReference type="InterPro" id="IPR036770">
    <property type="entry name" value="Ankyrin_rpt-contain_sf"/>
</dbReference>
<dbReference type="EMBL" id="JPKZ01002211">
    <property type="protein sequence ID" value="KHN77921.1"/>
    <property type="molecule type" value="Genomic_DNA"/>
</dbReference>
<dbReference type="Proteomes" id="UP000031036">
    <property type="component" value="Unassembled WGS sequence"/>
</dbReference>
<sequence length="96" mass="10693">TGESALHVVARSCSSEAARLMLEHLLKTLSPAEIKEFVNARTFEDGLTAVHYAAEITHERLHSPGEDGRLINTLIDYGGLLDIPRWTQPTRTLRNL</sequence>
<organism evidence="1 2">
    <name type="scientific">Toxocara canis</name>
    <name type="common">Canine roundworm</name>
    <dbReference type="NCBI Taxonomy" id="6265"/>
    <lineage>
        <taxon>Eukaryota</taxon>
        <taxon>Metazoa</taxon>
        <taxon>Ecdysozoa</taxon>
        <taxon>Nematoda</taxon>
        <taxon>Chromadorea</taxon>
        <taxon>Rhabditida</taxon>
        <taxon>Spirurina</taxon>
        <taxon>Ascaridomorpha</taxon>
        <taxon>Ascaridoidea</taxon>
        <taxon>Toxocaridae</taxon>
        <taxon>Toxocara</taxon>
    </lineage>
</organism>
<feature type="non-terminal residue" evidence="1">
    <location>
        <position position="1"/>
    </location>
</feature>
<keyword evidence="2" id="KW-1185">Reference proteome</keyword>
<reference evidence="1 2" key="1">
    <citation type="submission" date="2014-11" db="EMBL/GenBank/DDBJ databases">
        <title>Genetic blueprint of the zoonotic pathogen Toxocara canis.</title>
        <authorList>
            <person name="Zhu X.-Q."/>
            <person name="Korhonen P.K."/>
            <person name="Cai H."/>
            <person name="Young N.D."/>
            <person name="Nejsum P."/>
            <person name="von Samson-Himmelstjerna G."/>
            <person name="Boag P.R."/>
            <person name="Tan P."/>
            <person name="Li Q."/>
            <person name="Min J."/>
            <person name="Yang Y."/>
            <person name="Wang X."/>
            <person name="Fang X."/>
            <person name="Hall R.S."/>
            <person name="Hofmann A."/>
            <person name="Sternberg P.W."/>
            <person name="Jex A.R."/>
            <person name="Gasser R.B."/>
        </authorList>
    </citation>
    <scope>NUCLEOTIDE SEQUENCE [LARGE SCALE GENOMIC DNA]</scope>
    <source>
        <strain evidence="1">PN_DK_2014</strain>
    </source>
</reference>
<accession>A0A0B2V3B8</accession>
<gene>
    <name evidence="1" type="ORF">Tcan_18360</name>
</gene>
<dbReference type="STRING" id="6265.A0A0B2V3B8"/>
<evidence type="ECO:0000313" key="1">
    <source>
        <dbReference type="EMBL" id="KHN77921.1"/>
    </source>
</evidence>